<organism evidence="2">
    <name type="scientific">Sesamum radiatum</name>
    <name type="common">Black benniseed</name>
    <dbReference type="NCBI Taxonomy" id="300843"/>
    <lineage>
        <taxon>Eukaryota</taxon>
        <taxon>Viridiplantae</taxon>
        <taxon>Streptophyta</taxon>
        <taxon>Embryophyta</taxon>
        <taxon>Tracheophyta</taxon>
        <taxon>Spermatophyta</taxon>
        <taxon>Magnoliopsida</taxon>
        <taxon>eudicotyledons</taxon>
        <taxon>Gunneridae</taxon>
        <taxon>Pentapetalae</taxon>
        <taxon>asterids</taxon>
        <taxon>lamiids</taxon>
        <taxon>Lamiales</taxon>
        <taxon>Pedaliaceae</taxon>
        <taxon>Sesamum</taxon>
    </lineage>
</organism>
<dbReference type="GO" id="GO:0015074">
    <property type="term" value="P:DNA integration"/>
    <property type="evidence" value="ECO:0007669"/>
    <property type="project" value="InterPro"/>
</dbReference>
<gene>
    <name evidence="2" type="ORF">Sradi_6209100</name>
</gene>
<dbReference type="Gene3D" id="3.30.420.10">
    <property type="entry name" value="Ribonuclease H-like superfamily/Ribonuclease H"/>
    <property type="match status" value="1"/>
</dbReference>
<dbReference type="SUPFAM" id="SSF53098">
    <property type="entry name" value="Ribonuclease H-like"/>
    <property type="match status" value="1"/>
</dbReference>
<protein>
    <recommendedName>
        <fullName evidence="1">Integrase catalytic domain-containing protein</fullName>
    </recommendedName>
</protein>
<dbReference type="PROSITE" id="PS50994">
    <property type="entry name" value="INTEGRASE"/>
    <property type="match status" value="1"/>
</dbReference>
<evidence type="ECO:0000259" key="1">
    <source>
        <dbReference type="PROSITE" id="PS50994"/>
    </source>
</evidence>
<dbReference type="PANTHER" id="PTHR37984">
    <property type="entry name" value="PROTEIN CBG26694"/>
    <property type="match status" value="1"/>
</dbReference>
<sequence length="128" mass="14988">MDFITHLPAFIGKTTIWVVVNQLSKSAHFMGLPSKFYVASLTIVFSTEIYRRHGMPKSIVSDRDRLFMSRFWKELFTLNGTTLAFSGTYHPQTDGQMKVLNCILETFLRCFVSEEPKRWLRFLHLAEY</sequence>
<reference evidence="2" key="2">
    <citation type="journal article" date="2024" name="Plant">
        <title>Genomic evolution and insights into agronomic trait innovations of Sesamum species.</title>
        <authorList>
            <person name="Miao H."/>
            <person name="Wang L."/>
            <person name="Qu L."/>
            <person name="Liu H."/>
            <person name="Sun Y."/>
            <person name="Le M."/>
            <person name="Wang Q."/>
            <person name="Wei S."/>
            <person name="Zheng Y."/>
            <person name="Lin W."/>
            <person name="Duan Y."/>
            <person name="Cao H."/>
            <person name="Xiong S."/>
            <person name="Wang X."/>
            <person name="Wei L."/>
            <person name="Li C."/>
            <person name="Ma Q."/>
            <person name="Ju M."/>
            <person name="Zhao R."/>
            <person name="Li G."/>
            <person name="Mu C."/>
            <person name="Tian Q."/>
            <person name="Mei H."/>
            <person name="Zhang T."/>
            <person name="Gao T."/>
            <person name="Zhang H."/>
        </authorList>
    </citation>
    <scope>NUCLEOTIDE SEQUENCE</scope>
    <source>
        <strain evidence="2">G02</strain>
    </source>
</reference>
<dbReference type="InterPro" id="IPR036397">
    <property type="entry name" value="RNaseH_sf"/>
</dbReference>
<feature type="domain" description="Integrase catalytic" evidence="1">
    <location>
        <begin position="1"/>
        <end position="128"/>
    </location>
</feature>
<evidence type="ECO:0000313" key="2">
    <source>
        <dbReference type="EMBL" id="KAL0303410.1"/>
    </source>
</evidence>
<dbReference type="AlphaFoldDB" id="A0AAW2K8Y3"/>
<dbReference type="InterPro" id="IPR050951">
    <property type="entry name" value="Retrovirus_Pol_polyprotein"/>
</dbReference>
<dbReference type="InterPro" id="IPR001584">
    <property type="entry name" value="Integrase_cat-core"/>
</dbReference>
<comment type="caution">
    <text evidence="2">The sequence shown here is derived from an EMBL/GenBank/DDBJ whole genome shotgun (WGS) entry which is preliminary data.</text>
</comment>
<dbReference type="EMBL" id="JACGWJ010000029">
    <property type="protein sequence ID" value="KAL0303410.1"/>
    <property type="molecule type" value="Genomic_DNA"/>
</dbReference>
<dbReference type="PANTHER" id="PTHR37984:SF5">
    <property type="entry name" value="PROTEIN NYNRIN-LIKE"/>
    <property type="match status" value="1"/>
</dbReference>
<accession>A0AAW2K8Y3</accession>
<dbReference type="InterPro" id="IPR012337">
    <property type="entry name" value="RNaseH-like_sf"/>
</dbReference>
<reference evidence="2" key="1">
    <citation type="submission" date="2020-06" db="EMBL/GenBank/DDBJ databases">
        <authorList>
            <person name="Li T."/>
            <person name="Hu X."/>
            <person name="Zhang T."/>
            <person name="Song X."/>
            <person name="Zhang H."/>
            <person name="Dai N."/>
            <person name="Sheng W."/>
            <person name="Hou X."/>
            <person name="Wei L."/>
        </authorList>
    </citation>
    <scope>NUCLEOTIDE SEQUENCE</scope>
    <source>
        <strain evidence="2">G02</strain>
        <tissue evidence="2">Leaf</tissue>
    </source>
</reference>
<proteinExistence type="predicted"/>
<dbReference type="GO" id="GO:0003676">
    <property type="term" value="F:nucleic acid binding"/>
    <property type="evidence" value="ECO:0007669"/>
    <property type="project" value="InterPro"/>
</dbReference>
<name>A0AAW2K8Y3_SESRA</name>